<protein>
    <submittedName>
        <fullName evidence="2">Amino acid ABC transporter substrate-binding protein, PAAT family</fullName>
    </submittedName>
</protein>
<dbReference type="Proteomes" id="UP000187059">
    <property type="component" value="Plasmid pPABY1"/>
</dbReference>
<dbReference type="PANTHER" id="PTHR35936">
    <property type="entry name" value="MEMBRANE-BOUND LYTIC MUREIN TRANSGLYCOSYLASE F"/>
    <property type="match status" value="1"/>
</dbReference>
<dbReference type="OrthoDB" id="5421182at2"/>
<evidence type="ECO:0000256" key="1">
    <source>
        <dbReference type="SAM" id="SignalP"/>
    </source>
</evidence>
<keyword evidence="1" id="KW-0732">Signal</keyword>
<name>A0A1P8UMX5_9RHOB</name>
<feature type="signal peptide" evidence="1">
    <location>
        <begin position="1"/>
        <end position="32"/>
    </location>
</feature>
<dbReference type="Gene3D" id="3.40.190.10">
    <property type="entry name" value="Periplasmic binding protein-like II"/>
    <property type="match status" value="2"/>
</dbReference>
<evidence type="ECO:0000313" key="3">
    <source>
        <dbReference type="Proteomes" id="UP000187059"/>
    </source>
</evidence>
<keyword evidence="3" id="KW-1185">Reference proteome</keyword>
<dbReference type="EMBL" id="CP015091">
    <property type="protein sequence ID" value="APZ50759.1"/>
    <property type="molecule type" value="Genomic_DNA"/>
</dbReference>
<gene>
    <name evidence="2" type="ORF">Ga0080574_TMP425</name>
</gene>
<geneLocation type="plasmid" evidence="3">
    <name>ppaby1</name>
</geneLocation>
<accession>A0A1P8UMX5</accession>
<proteinExistence type="predicted"/>
<sequence length="268" mass="29130" precursor="true">MPGRHTASGLRIAAWAALLTMVVAGATPPARAADIIRVASNEWCPYNCGPADDRPGYMVDVLTEAFAAVGHRIAYETRPRNRALREARMGFLDAVVGAVPRGVERYVIPQTPLATVQPVLALRAQSRYRYDGPASLAPLLVGAVKGYNYTAEIDAYLANAADDMTRTDLVFQHDAETLGLRKLTIGRIDAFLGYEAVLAYLAERLALSDRLRLVPVGEPTHLYIAFSPASADSPRYAALFDEGMRILAESGRLAALRAKYGLSEEDRP</sequence>
<dbReference type="SUPFAM" id="SSF53850">
    <property type="entry name" value="Periplasmic binding protein-like II"/>
    <property type="match status" value="1"/>
</dbReference>
<evidence type="ECO:0000313" key="2">
    <source>
        <dbReference type="EMBL" id="APZ50759.1"/>
    </source>
</evidence>
<dbReference type="AlphaFoldDB" id="A0A1P8UMX5"/>
<reference evidence="2 3" key="1">
    <citation type="submission" date="2016-04" db="EMBL/GenBank/DDBJ databases">
        <title>Deep-sea bacteria in the southern Pacific.</title>
        <authorList>
            <person name="Tang K."/>
        </authorList>
    </citation>
    <scope>NUCLEOTIDE SEQUENCE [LARGE SCALE GENOMIC DNA]</scope>
    <source>
        <strain evidence="2 3">JLT2014</strain>
        <plasmid evidence="3">ppaby1</plasmid>
    </source>
</reference>
<keyword evidence="2" id="KW-0614">Plasmid</keyword>
<feature type="chain" id="PRO_5012569016" evidence="1">
    <location>
        <begin position="33"/>
        <end position="268"/>
    </location>
</feature>
<dbReference type="KEGG" id="paby:Ga0080574_TMP425"/>
<organism evidence="2 3">
    <name type="scientific">Salipiger abyssi</name>
    <dbReference type="NCBI Taxonomy" id="1250539"/>
    <lineage>
        <taxon>Bacteria</taxon>
        <taxon>Pseudomonadati</taxon>
        <taxon>Pseudomonadota</taxon>
        <taxon>Alphaproteobacteria</taxon>
        <taxon>Rhodobacterales</taxon>
        <taxon>Roseobacteraceae</taxon>
        <taxon>Salipiger</taxon>
    </lineage>
</organism>
<dbReference type="PANTHER" id="PTHR35936:SF25">
    <property type="entry name" value="ABC TRANSPORTER SUBSTRATE-BINDING PROTEIN"/>
    <property type="match status" value="1"/>
</dbReference>